<keyword evidence="2" id="KW-0167">Capsid protein</keyword>
<comment type="caution">
    <text evidence="2">The sequence shown here is derived from an EMBL/GenBank/DDBJ whole genome shotgun (WGS) entry which is preliminary data.</text>
</comment>
<proteinExistence type="predicted"/>
<name>A0A7X3MI69_9FIRM</name>
<evidence type="ECO:0000313" key="2">
    <source>
        <dbReference type="EMBL" id="MXP76864.1"/>
    </source>
</evidence>
<reference evidence="2 3" key="1">
    <citation type="submission" date="2019-12" db="EMBL/GenBank/DDBJ databases">
        <title>Sporaefaciens musculi gen. nov., sp. nov., a novel bacterium isolated from the caecum of an obese mouse.</title>
        <authorList>
            <person name="Rasmussen T.S."/>
            <person name="Streidl T."/>
            <person name="Hitch T.C.A."/>
            <person name="Wortmann E."/>
            <person name="Deptula P."/>
            <person name="Hansen M."/>
            <person name="Nielsen D.S."/>
            <person name="Clavel T."/>
            <person name="Vogensen F.K."/>
        </authorList>
    </citation>
    <scope>NUCLEOTIDE SEQUENCE [LARGE SCALE GENOMIC DNA]</scope>
    <source>
        <strain evidence="2 3">WCA-9-b2</strain>
    </source>
</reference>
<dbReference type="InterPro" id="IPR016571">
    <property type="entry name" value="Spore_coat_assembly_CotJB"/>
</dbReference>
<keyword evidence="2" id="KW-0946">Virion</keyword>
<evidence type="ECO:0000259" key="1">
    <source>
        <dbReference type="Pfam" id="PF12652"/>
    </source>
</evidence>
<organism evidence="2 3">
    <name type="scientific">Sporofaciens musculi</name>
    <dbReference type="NCBI Taxonomy" id="2681861"/>
    <lineage>
        <taxon>Bacteria</taxon>
        <taxon>Bacillati</taxon>
        <taxon>Bacillota</taxon>
        <taxon>Clostridia</taxon>
        <taxon>Lachnospirales</taxon>
        <taxon>Lachnospiraceae</taxon>
        <taxon>Sporofaciens</taxon>
    </lineage>
</organism>
<gene>
    <name evidence="2" type="ORF">GN277_16155</name>
</gene>
<keyword evidence="3" id="KW-1185">Reference proteome</keyword>
<accession>A0A7X3MI69</accession>
<feature type="domain" description="Protein CotJB" evidence="1">
    <location>
        <begin position="10"/>
        <end position="85"/>
    </location>
</feature>
<dbReference type="InterPro" id="IPR024207">
    <property type="entry name" value="CotJB_dom"/>
</dbReference>
<dbReference type="Pfam" id="PF12652">
    <property type="entry name" value="CotJB"/>
    <property type="match status" value="1"/>
</dbReference>
<evidence type="ECO:0000313" key="3">
    <source>
        <dbReference type="Proteomes" id="UP000460412"/>
    </source>
</evidence>
<dbReference type="Proteomes" id="UP000460412">
    <property type="component" value="Unassembled WGS sequence"/>
</dbReference>
<dbReference type="PIRSF" id="PIRSF010606">
    <property type="entry name" value="Spore_coat_CotJB"/>
    <property type="match status" value="1"/>
</dbReference>
<protein>
    <submittedName>
        <fullName evidence="2">Spore coat protein CotJB</fullName>
    </submittedName>
</protein>
<dbReference type="EMBL" id="WUQX01000001">
    <property type="protein sequence ID" value="MXP76864.1"/>
    <property type="molecule type" value="Genomic_DNA"/>
</dbReference>
<dbReference type="AlphaFoldDB" id="A0A7X3MI69"/>
<sequence length="89" mass="10524">MTENKPNRGELLEWINVVSFAVDDVKLFLDTHPCNEDALEYFEEFKKQRVQALKEYAKYYGPLTLDTACTPAEYWCWINEPWPWQEGGC</sequence>
<dbReference type="RefSeq" id="WP_159751912.1">
    <property type="nucleotide sequence ID" value="NZ_CASSPE010000065.1"/>
</dbReference>